<keyword evidence="1" id="KW-0143">Chaperone</keyword>
<dbReference type="GO" id="GO:0051087">
    <property type="term" value="F:protein-folding chaperone binding"/>
    <property type="evidence" value="ECO:0007669"/>
    <property type="project" value="InterPro"/>
</dbReference>
<dbReference type="Proteomes" id="UP000652761">
    <property type="component" value="Unassembled WGS sequence"/>
</dbReference>
<dbReference type="AlphaFoldDB" id="A0A843WZS3"/>
<gene>
    <name evidence="3" type="ORF">Taro_041087</name>
</gene>
<dbReference type="GO" id="GO:0009506">
    <property type="term" value="C:plasmodesma"/>
    <property type="evidence" value="ECO:0007669"/>
    <property type="project" value="TreeGrafter"/>
</dbReference>
<comment type="caution">
    <text evidence="3">The sequence shown here is derived from an EMBL/GenBank/DDBJ whole genome shotgun (WGS) entry which is preliminary data.</text>
</comment>
<feature type="domain" description="BAG" evidence="2">
    <location>
        <begin position="421"/>
        <end position="469"/>
    </location>
</feature>
<dbReference type="Pfam" id="PF02179">
    <property type="entry name" value="BAG"/>
    <property type="match status" value="1"/>
</dbReference>
<reference evidence="3" key="1">
    <citation type="submission" date="2017-07" db="EMBL/GenBank/DDBJ databases">
        <title>Taro Niue Genome Assembly and Annotation.</title>
        <authorList>
            <person name="Atibalentja N."/>
            <person name="Keating K."/>
            <person name="Fields C.J."/>
        </authorList>
    </citation>
    <scope>NUCLEOTIDE SEQUENCE</scope>
    <source>
        <strain evidence="3">Niue_2</strain>
        <tissue evidence="3">Leaf</tissue>
    </source>
</reference>
<sequence>MLPHPNPESPHFIGVCGVRSSHVFERIRTHSRNAITNSACLDRRVKSFDLPLLPLSAPIFTNLTPSSSFCPTATHFLLLLPHASTAFSAVCSPPLPLLWNPLQNPRNPSSGGPSMSWFRRMELLDSPSASLFLDEAAFCKPRPFPFSTSFLDEPEQLELALDILGPPSVVDVPIRSFLSRPAPSHVDFFESAADLLQIGSAAAYGASLRRLQERAEAEVCLRSLCDRVAALEVGFDRAMLAPAPRDRKYKWTTEIKEADGADRKYKWETEVKAGGERNLKWTAEIGGKVKNSPTSRTYTFQASTAPAAAKKVEVPVKVRKAKKGGEAKASSTRVVEITDGSDQGAVVLRQAFTRRAVVSKGKRKELSPQDAALLIQICFREHLVRRSQVLRCLRDLAVAKAKLREIRSLFYNFSYRHRVAKDAEERQRFSEKIIVLLLTVDAIEGPDYMVRAARKSMVDELEAMLEVVDPQPPGSLGYLKRRKFDLPDGGVCHEMARGVAEVVQLLNEGENSAA</sequence>
<evidence type="ECO:0000259" key="2">
    <source>
        <dbReference type="Pfam" id="PF02179"/>
    </source>
</evidence>
<evidence type="ECO:0000313" key="3">
    <source>
        <dbReference type="EMBL" id="MQM08230.1"/>
    </source>
</evidence>
<dbReference type="PANTHER" id="PTHR33322:SF3">
    <property type="entry name" value="BAG FAMILY MOLECULAR CHAPERONE REGULATOR 7"/>
    <property type="match status" value="1"/>
</dbReference>
<name>A0A843WZS3_COLES</name>
<protein>
    <recommendedName>
        <fullName evidence="2">BAG domain-containing protein</fullName>
    </recommendedName>
</protein>
<evidence type="ECO:0000256" key="1">
    <source>
        <dbReference type="ARBA" id="ARBA00023186"/>
    </source>
</evidence>
<dbReference type="InterPro" id="IPR040400">
    <property type="entry name" value="BAG5/6/7/8"/>
</dbReference>
<accession>A0A843WZS3</accession>
<dbReference type="OrthoDB" id="747353at2759"/>
<dbReference type="InterPro" id="IPR003103">
    <property type="entry name" value="BAG_domain"/>
</dbReference>
<dbReference type="GO" id="GO:0006457">
    <property type="term" value="P:protein folding"/>
    <property type="evidence" value="ECO:0007669"/>
    <property type="project" value="TreeGrafter"/>
</dbReference>
<dbReference type="PANTHER" id="PTHR33322">
    <property type="entry name" value="BAG DOMAIN CONTAINING PROTEIN, EXPRESSED"/>
    <property type="match status" value="1"/>
</dbReference>
<dbReference type="SUPFAM" id="SSF63491">
    <property type="entry name" value="BAG domain"/>
    <property type="match status" value="1"/>
</dbReference>
<proteinExistence type="predicted"/>
<evidence type="ECO:0000313" key="4">
    <source>
        <dbReference type="Proteomes" id="UP000652761"/>
    </source>
</evidence>
<dbReference type="EMBL" id="NMUH01004065">
    <property type="protein sequence ID" value="MQM08230.1"/>
    <property type="molecule type" value="Genomic_DNA"/>
</dbReference>
<keyword evidence="4" id="KW-1185">Reference proteome</keyword>
<organism evidence="3 4">
    <name type="scientific">Colocasia esculenta</name>
    <name type="common">Wild taro</name>
    <name type="synonym">Arum esculentum</name>
    <dbReference type="NCBI Taxonomy" id="4460"/>
    <lineage>
        <taxon>Eukaryota</taxon>
        <taxon>Viridiplantae</taxon>
        <taxon>Streptophyta</taxon>
        <taxon>Embryophyta</taxon>
        <taxon>Tracheophyta</taxon>
        <taxon>Spermatophyta</taxon>
        <taxon>Magnoliopsida</taxon>
        <taxon>Liliopsida</taxon>
        <taxon>Araceae</taxon>
        <taxon>Aroideae</taxon>
        <taxon>Colocasieae</taxon>
        <taxon>Colocasia</taxon>
    </lineage>
</organism>